<keyword evidence="5" id="KW-0472">Membrane</keyword>
<dbReference type="Gene3D" id="1.10.520.20">
    <property type="entry name" value="N-terminal domain of the delta subunit of the F1F0-ATP synthase"/>
    <property type="match status" value="1"/>
</dbReference>
<keyword evidence="2" id="KW-0813">Transport</keyword>
<dbReference type="PRINTS" id="PR00125">
    <property type="entry name" value="ATPASEDELTA"/>
</dbReference>
<dbReference type="InterPro" id="IPR020781">
    <property type="entry name" value="ATPase_OSCP/d_CS"/>
</dbReference>
<keyword evidence="3" id="KW-0375">Hydrogen ion transport</keyword>
<dbReference type="PANTHER" id="PTHR11910">
    <property type="entry name" value="ATP SYNTHASE DELTA CHAIN"/>
    <property type="match status" value="1"/>
</dbReference>
<name>A0A381W9M9_9ZZZZ</name>
<evidence type="ECO:0000256" key="5">
    <source>
        <dbReference type="ARBA" id="ARBA00023136"/>
    </source>
</evidence>
<keyword evidence="6" id="KW-0066">ATP synthesis</keyword>
<sequence length="201" mass="22642">MARKEWAKRYAMAIFQLALVADPAKINEILDSWSGQLELAEQVSSQADFRRFLLHAKVPVEVKADKIKKVLVGVDSLIHNLLINLISKGLLQEIPRIQIEYQKLLDRHRKVERAEVFSAISLSKTQKQQVATYVEQLVEREVILTSAVDETILGGFIIKVGDKLLDASIRTKLGRMKRDINSAKTVALVSPMGNRGVKKNE</sequence>
<evidence type="ECO:0000256" key="2">
    <source>
        <dbReference type="ARBA" id="ARBA00022448"/>
    </source>
</evidence>
<dbReference type="EMBL" id="UINC01011131">
    <property type="protein sequence ID" value="SVA49256.1"/>
    <property type="molecule type" value="Genomic_DNA"/>
</dbReference>
<comment type="subcellular location">
    <subcellularLocation>
        <location evidence="1">Membrane</location>
    </subcellularLocation>
</comment>
<protein>
    <recommendedName>
        <fullName evidence="8">ATP synthase subunit delta</fullName>
    </recommendedName>
</protein>
<dbReference type="InterPro" id="IPR000711">
    <property type="entry name" value="ATPase_OSCP/dsu"/>
</dbReference>
<dbReference type="InterPro" id="IPR026015">
    <property type="entry name" value="ATP_synth_OSCP/delta_N_sf"/>
</dbReference>
<dbReference type="GO" id="GO:0046933">
    <property type="term" value="F:proton-transporting ATP synthase activity, rotational mechanism"/>
    <property type="evidence" value="ECO:0007669"/>
    <property type="project" value="InterPro"/>
</dbReference>
<dbReference type="SUPFAM" id="SSF47928">
    <property type="entry name" value="N-terminal domain of the delta subunit of the F1F0-ATP synthase"/>
    <property type="match status" value="1"/>
</dbReference>
<keyword evidence="4" id="KW-0406">Ion transport</keyword>
<accession>A0A381W9M9</accession>
<dbReference type="Pfam" id="PF00213">
    <property type="entry name" value="OSCP"/>
    <property type="match status" value="1"/>
</dbReference>
<evidence type="ECO:0000313" key="7">
    <source>
        <dbReference type="EMBL" id="SVA49256.1"/>
    </source>
</evidence>
<dbReference type="NCBIfam" id="TIGR01145">
    <property type="entry name" value="ATP_synt_delta"/>
    <property type="match status" value="1"/>
</dbReference>
<dbReference type="AlphaFoldDB" id="A0A381W9M9"/>
<evidence type="ECO:0000256" key="6">
    <source>
        <dbReference type="ARBA" id="ARBA00023310"/>
    </source>
</evidence>
<proteinExistence type="inferred from homology"/>
<dbReference type="PROSITE" id="PS00389">
    <property type="entry name" value="ATPASE_DELTA"/>
    <property type="match status" value="1"/>
</dbReference>
<evidence type="ECO:0000256" key="1">
    <source>
        <dbReference type="ARBA" id="ARBA00004370"/>
    </source>
</evidence>
<dbReference type="HAMAP" id="MF_01416">
    <property type="entry name" value="ATP_synth_delta_bact"/>
    <property type="match status" value="1"/>
</dbReference>
<evidence type="ECO:0000256" key="4">
    <source>
        <dbReference type="ARBA" id="ARBA00023065"/>
    </source>
</evidence>
<evidence type="ECO:0000256" key="3">
    <source>
        <dbReference type="ARBA" id="ARBA00022781"/>
    </source>
</evidence>
<reference evidence="7" key="1">
    <citation type="submission" date="2018-05" db="EMBL/GenBank/DDBJ databases">
        <authorList>
            <person name="Lanie J.A."/>
            <person name="Ng W.-L."/>
            <person name="Kazmierczak K.M."/>
            <person name="Andrzejewski T.M."/>
            <person name="Davidsen T.M."/>
            <person name="Wayne K.J."/>
            <person name="Tettelin H."/>
            <person name="Glass J.I."/>
            <person name="Rusch D."/>
            <person name="Podicherti R."/>
            <person name="Tsui H.-C.T."/>
            <person name="Winkler M.E."/>
        </authorList>
    </citation>
    <scope>NUCLEOTIDE SEQUENCE</scope>
</reference>
<evidence type="ECO:0008006" key="8">
    <source>
        <dbReference type="Google" id="ProtNLM"/>
    </source>
</evidence>
<organism evidence="7">
    <name type="scientific">marine metagenome</name>
    <dbReference type="NCBI Taxonomy" id="408172"/>
    <lineage>
        <taxon>unclassified sequences</taxon>
        <taxon>metagenomes</taxon>
        <taxon>ecological metagenomes</taxon>
    </lineage>
</organism>
<gene>
    <name evidence="7" type="ORF">METZ01_LOCUS102110</name>
</gene>
<dbReference type="GO" id="GO:0016020">
    <property type="term" value="C:membrane"/>
    <property type="evidence" value="ECO:0007669"/>
    <property type="project" value="UniProtKB-SubCell"/>
</dbReference>